<accession>A0AC34FAX6</accession>
<dbReference type="WBParaSite" id="ES5_v2.g13993.t1">
    <property type="protein sequence ID" value="ES5_v2.g13993.t1"/>
    <property type="gene ID" value="ES5_v2.g13993"/>
</dbReference>
<dbReference type="Proteomes" id="UP000887579">
    <property type="component" value="Unplaced"/>
</dbReference>
<evidence type="ECO:0000313" key="1">
    <source>
        <dbReference type="Proteomes" id="UP000887579"/>
    </source>
</evidence>
<sequence length="437" mass="49136">MNFFVIFVIIFNVAVINLIDSAETAPRRISSDFIIDDSNSDEFDDFNVQTSYIEKGFTNSRSFGCGKVKSLLQTGTNVGNISPEDIDIVATMGDAIATGIGLWPGTDVEFRGAVFTTGGDANIDGLPTVSNIIMEFNNKLEGVSHGMGSSHLLPHDQLNVAHSGAETDNLLTQANELVKRLNEIDATRSGEPLSEKWVLIFVTIGTEELCSKCDEPHIPSLRRTLTTLRKGIPNAIIVLIGPIHVSKSSQQTYNLLKPRCPCLSKISNTKLRQIQRKWREGFLQLEEEFNKREYTSFEVLTLPLLQITSRFPEQLFLAERPLLNRRGHAYAAKWLWNRLISGPRYNVSKVMLSEESYYCPTLKCPYFRTSRNLQHCVTMTIAEYQRMFATTPATDNAVTINYRILRIVDHLVFSLGTVFYCHGLKQTKGRFENVPGV</sequence>
<protein>
    <submittedName>
        <fullName evidence="2">Lipase_GDSL domain-containing protein</fullName>
    </submittedName>
</protein>
<name>A0AC34FAX6_9BILA</name>
<reference evidence="2" key="1">
    <citation type="submission" date="2022-11" db="UniProtKB">
        <authorList>
            <consortium name="WormBaseParasite"/>
        </authorList>
    </citation>
    <scope>IDENTIFICATION</scope>
</reference>
<proteinExistence type="predicted"/>
<organism evidence="1 2">
    <name type="scientific">Panagrolaimus sp. ES5</name>
    <dbReference type="NCBI Taxonomy" id="591445"/>
    <lineage>
        <taxon>Eukaryota</taxon>
        <taxon>Metazoa</taxon>
        <taxon>Ecdysozoa</taxon>
        <taxon>Nematoda</taxon>
        <taxon>Chromadorea</taxon>
        <taxon>Rhabditida</taxon>
        <taxon>Tylenchina</taxon>
        <taxon>Panagrolaimomorpha</taxon>
        <taxon>Panagrolaimoidea</taxon>
        <taxon>Panagrolaimidae</taxon>
        <taxon>Panagrolaimus</taxon>
    </lineage>
</organism>
<evidence type="ECO:0000313" key="2">
    <source>
        <dbReference type="WBParaSite" id="ES5_v2.g13993.t1"/>
    </source>
</evidence>